<reference evidence="2" key="1">
    <citation type="journal article" date="2023" name="Front. Plant Sci.">
        <title>Chromosomal-level genome assembly of Melastoma candidum provides insights into trichome evolution.</title>
        <authorList>
            <person name="Zhong Y."/>
            <person name="Wu W."/>
            <person name="Sun C."/>
            <person name="Zou P."/>
            <person name="Liu Y."/>
            <person name="Dai S."/>
            <person name="Zhou R."/>
        </authorList>
    </citation>
    <scope>NUCLEOTIDE SEQUENCE [LARGE SCALE GENOMIC DNA]</scope>
</reference>
<comment type="caution">
    <text evidence="1">The sequence shown here is derived from an EMBL/GenBank/DDBJ whole genome shotgun (WGS) entry which is preliminary data.</text>
</comment>
<sequence length="140" mass="16177">MAVAHLCSPSLHPIPSPWDLRSGLHHRARHHRGYLFNIALLKVVFRPLFQLHWVKKTWPYKITTRWTMVMAFMPLPWKPELVFTGTSDMGVNPDTMNLPESNQETIRLRKVEGGFFAAVKFSGKPTEDIVLKKDKDFVPV</sequence>
<name>A0ACB9RNH6_9MYRT</name>
<evidence type="ECO:0000313" key="1">
    <source>
        <dbReference type="EMBL" id="KAI4380429.1"/>
    </source>
</evidence>
<proteinExistence type="predicted"/>
<organism evidence="1 2">
    <name type="scientific">Melastoma candidum</name>
    <dbReference type="NCBI Taxonomy" id="119954"/>
    <lineage>
        <taxon>Eukaryota</taxon>
        <taxon>Viridiplantae</taxon>
        <taxon>Streptophyta</taxon>
        <taxon>Embryophyta</taxon>
        <taxon>Tracheophyta</taxon>
        <taxon>Spermatophyta</taxon>
        <taxon>Magnoliopsida</taxon>
        <taxon>eudicotyledons</taxon>
        <taxon>Gunneridae</taxon>
        <taxon>Pentapetalae</taxon>
        <taxon>rosids</taxon>
        <taxon>malvids</taxon>
        <taxon>Myrtales</taxon>
        <taxon>Melastomataceae</taxon>
        <taxon>Melastomatoideae</taxon>
        <taxon>Melastomateae</taxon>
        <taxon>Melastoma</taxon>
    </lineage>
</organism>
<dbReference type="Proteomes" id="UP001057402">
    <property type="component" value="Chromosome 3"/>
</dbReference>
<gene>
    <name evidence="1" type="ORF">MLD38_006622</name>
</gene>
<dbReference type="EMBL" id="CM042882">
    <property type="protein sequence ID" value="KAI4380429.1"/>
    <property type="molecule type" value="Genomic_DNA"/>
</dbReference>
<evidence type="ECO:0000313" key="2">
    <source>
        <dbReference type="Proteomes" id="UP001057402"/>
    </source>
</evidence>
<accession>A0ACB9RNH6</accession>
<protein>
    <submittedName>
        <fullName evidence="1">Uncharacterized protein</fullName>
    </submittedName>
</protein>
<keyword evidence="2" id="KW-1185">Reference proteome</keyword>